<dbReference type="InterPro" id="IPR038377">
    <property type="entry name" value="Na/Glc_symporter_sf"/>
</dbReference>
<dbReference type="RefSeq" id="WP_090648834.1">
    <property type="nucleotide sequence ID" value="NZ_CBCRYE010000002.1"/>
</dbReference>
<evidence type="ECO:0000256" key="2">
    <source>
        <dbReference type="ARBA" id="ARBA00006434"/>
    </source>
</evidence>
<sequence>MTSNFLSPLDIAITLIYALAIFSLAQFVSNRSANVRASPKGYFFAGNQLPWWAIGASLIAANISAEQIIGMSGSGFRIGLAVASYEWMSAATLLLVGKFVLPVFFSTGSLTMPGFLARRFGPSVRYLMAIFWLGQYILINLTAILWLGGTAVTTVTGMDPMLALILLGCFALAYQFSGGLKAVALTDVVQVSLLTLGGLTILAVTLSQIGGQASPSGIANGFRVLMTRFPDHFHMILPKTSPHYKDLPGIAVLVGGMWIMNLSYWGFNQYIIQRALAGKSLPEAQKGIAFAAYLKLLMPVIVVLPGMAALVLAPDITRSDQAYPTMMTLLPPGCLGLVFAALAAAIVASSASKINSIATIFTMDIVKPAFPALSDQTLVSIGRITSVGALAIAILVAKPLLGNFDQVFQFGQSLTGFFAPGIVVIFALGMCWKRCTTAGAFSAIATGFIMSCAFYGAAHLHQHPEIEGAFPAWIIAHIPDMPFINRVGWVFWISLLTCIGVSLMTREPSSEAVVDLTRIDFRTTRAFNIAAAGVLIVLTIIYVVLW</sequence>
<dbReference type="PROSITE" id="PS50283">
    <property type="entry name" value="NA_SOLUT_SYMP_3"/>
    <property type="match status" value="1"/>
</dbReference>
<evidence type="ECO:0000256" key="1">
    <source>
        <dbReference type="ARBA" id="ARBA00004141"/>
    </source>
</evidence>
<feature type="transmembrane region" description="Helical" evidence="7">
    <location>
        <begin position="85"/>
        <end position="105"/>
    </location>
</feature>
<feature type="transmembrane region" description="Helical" evidence="7">
    <location>
        <begin position="288"/>
        <end position="313"/>
    </location>
</feature>
<keyword evidence="4 7" id="KW-1133">Transmembrane helix</keyword>
<dbReference type="PANTHER" id="PTHR11819">
    <property type="entry name" value="SOLUTE CARRIER FAMILY 5"/>
    <property type="match status" value="1"/>
</dbReference>
<feature type="transmembrane region" description="Helical" evidence="7">
    <location>
        <begin position="325"/>
        <end position="348"/>
    </location>
</feature>
<dbReference type="Pfam" id="PF00474">
    <property type="entry name" value="SSF"/>
    <property type="match status" value="1"/>
</dbReference>
<feature type="transmembrane region" description="Helical" evidence="7">
    <location>
        <begin position="526"/>
        <end position="545"/>
    </location>
</feature>
<feature type="transmembrane region" description="Helical" evidence="7">
    <location>
        <begin position="413"/>
        <end position="432"/>
    </location>
</feature>
<evidence type="ECO:0000256" key="5">
    <source>
        <dbReference type="ARBA" id="ARBA00023136"/>
    </source>
</evidence>
<evidence type="ECO:0000313" key="9">
    <source>
        <dbReference type="Proteomes" id="UP000199150"/>
    </source>
</evidence>
<feature type="transmembrane region" description="Helical" evidence="7">
    <location>
        <begin position="381"/>
        <end position="401"/>
    </location>
</feature>
<feature type="transmembrane region" description="Helical" evidence="7">
    <location>
        <begin position="487"/>
        <end position="505"/>
    </location>
</feature>
<dbReference type="STRING" id="260084.SAMN02927928_2681"/>
<gene>
    <name evidence="8" type="ORF">SAMN02927928_2681</name>
</gene>
<dbReference type="GO" id="GO:0005886">
    <property type="term" value="C:plasma membrane"/>
    <property type="evidence" value="ECO:0007669"/>
    <property type="project" value="TreeGrafter"/>
</dbReference>
<dbReference type="GO" id="GO:0005412">
    <property type="term" value="F:D-glucose:sodium symporter activity"/>
    <property type="evidence" value="ECO:0007669"/>
    <property type="project" value="TreeGrafter"/>
</dbReference>
<comment type="subcellular location">
    <subcellularLocation>
        <location evidence="1">Membrane</location>
        <topology evidence="1">Multi-pass membrane protein</topology>
    </subcellularLocation>
</comment>
<dbReference type="AlphaFoldDB" id="A0A1G4SGW8"/>
<proteinExistence type="inferred from homology"/>
<feature type="transmembrane region" description="Helical" evidence="7">
    <location>
        <begin position="188"/>
        <end position="209"/>
    </location>
</feature>
<comment type="similarity">
    <text evidence="2 6">Belongs to the sodium:solute symporter (SSF) (TC 2.A.21) family.</text>
</comment>
<evidence type="ECO:0000256" key="6">
    <source>
        <dbReference type="RuleBase" id="RU362091"/>
    </source>
</evidence>
<protein>
    <submittedName>
        <fullName evidence="8">Solute:Na+ symporter, SSS family</fullName>
    </submittedName>
</protein>
<name>A0A1G4SGW8_9CAUL</name>
<dbReference type="PANTHER" id="PTHR11819:SF195">
    <property type="entry name" value="SODIUM_GLUCOSE COTRANSPORTER 4"/>
    <property type="match status" value="1"/>
</dbReference>
<feature type="transmembrane region" description="Helical" evidence="7">
    <location>
        <begin position="247"/>
        <end position="267"/>
    </location>
</feature>
<feature type="transmembrane region" description="Helical" evidence="7">
    <location>
        <begin position="49"/>
        <end position="65"/>
    </location>
</feature>
<evidence type="ECO:0000256" key="7">
    <source>
        <dbReference type="SAM" id="Phobius"/>
    </source>
</evidence>
<feature type="transmembrane region" description="Helical" evidence="7">
    <location>
        <begin position="160"/>
        <end position="176"/>
    </location>
</feature>
<evidence type="ECO:0000256" key="4">
    <source>
        <dbReference type="ARBA" id="ARBA00022989"/>
    </source>
</evidence>
<reference evidence="9" key="1">
    <citation type="submission" date="2016-10" db="EMBL/GenBank/DDBJ databases">
        <authorList>
            <person name="Varghese N."/>
            <person name="Submissions S."/>
        </authorList>
    </citation>
    <scope>NUCLEOTIDE SEQUENCE [LARGE SCALE GENOMIC DNA]</scope>
    <source>
        <strain evidence="9">CGMCC 1.3431</strain>
    </source>
</reference>
<keyword evidence="5 7" id="KW-0472">Membrane</keyword>
<dbReference type="Gene3D" id="1.20.1730.10">
    <property type="entry name" value="Sodium/glucose cotransporter"/>
    <property type="match status" value="1"/>
</dbReference>
<dbReference type="NCBIfam" id="TIGR00813">
    <property type="entry name" value="sss"/>
    <property type="match status" value="1"/>
</dbReference>
<feature type="transmembrane region" description="Helical" evidence="7">
    <location>
        <begin position="126"/>
        <end position="148"/>
    </location>
</feature>
<dbReference type="InterPro" id="IPR001734">
    <property type="entry name" value="Na/solute_symporter"/>
</dbReference>
<dbReference type="OrthoDB" id="9814523at2"/>
<keyword evidence="9" id="KW-1185">Reference proteome</keyword>
<accession>A0A1G4SGW8</accession>
<evidence type="ECO:0000256" key="3">
    <source>
        <dbReference type="ARBA" id="ARBA00022692"/>
    </source>
</evidence>
<keyword evidence="3 7" id="KW-0812">Transmembrane</keyword>
<organism evidence="8 9">
    <name type="scientific">Asticcacaulis taihuensis</name>
    <dbReference type="NCBI Taxonomy" id="260084"/>
    <lineage>
        <taxon>Bacteria</taxon>
        <taxon>Pseudomonadati</taxon>
        <taxon>Pseudomonadota</taxon>
        <taxon>Alphaproteobacteria</taxon>
        <taxon>Caulobacterales</taxon>
        <taxon>Caulobacteraceae</taxon>
        <taxon>Asticcacaulis</taxon>
    </lineage>
</organism>
<dbReference type="Proteomes" id="UP000199150">
    <property type="component" value="Unassembled WGS sequence"/>
</dbReference>
<feature type="transmembrane region" description="Helical" evidence="7">
    <location>
        <begin position="439"/>
        <end position="458"/>
    </location>
</feature>
<evidence type="ECO:0000313" key="8">
    <source>
        <dbReference type="EMBL" id="SCW68296.1"/>
    </source>
</evidence>
<dbReference type="EMBL" id="FMTS01000004">
    <property type="protein sequence ID" value="SCW68296.1"/>
    <property type="molecule type" value="Genomic_DNA"/>
</dbReference>
<feature type="transmembrane region" description="Helical" evidence="7">
    <location>
        <begin position="6"/>
        <end position="28"/>
    </location>
</feature>